<dbReference type="InterPro" id="IPR000182">
    <property type="entry name" value="GNAT_dom"/>
</dbReference>
<dbReference type="InterPro" id="IPR016181">
    <property type="entry name" value="Acyl_CoA_acyltransferase"/>
</dbReference>
<name>E0IA79_9BACL</name>
<dbReference type="Pfam" id="PF00583">
    <property type="entry name" value="Acetyltransf_1"/>
    <property type="match status" value="1"/>
</dbReference>
<dbReference type="GO" id="GO:0016747">
    <property type="term" value="F:acyltransferase activity, transferring groups other than amino-acyl groups"/>
    <property type="evidence" value="ECO:0007669"/>
    <property type="project" value="InterPro"/>
</dbReference>
<protein>
    <submittedName>
        <fullName evidence="2">GCN5-related N-acetyltransferase</fullName>
    </submittedName>
</protein>
<keyword evidence="2" id="KW-0808">Transferase</keyword>
<reference evidence="2 3" key="1">
    <citation type="submission" date="2010-07" db="EMBL/GenBank/DDBJ databases">
        <title>The draft genome of Paenibacillus curdlanolyticus YK9.</title>
        <authorList>
            <consortium name="US DOE Joint Genome Institute (JGI-PGF)"/>
            <person name="Lucas S."/>
            <person name="Copeland A."/>
            <person name="Lapidus A."/>
            <person name="Cheng J.-F."/>
            <person name="Bruce D."/>
            <person name="Goodwin L."/>
            <person name="Pitluck S."/>
            <person name="Land M.L."/>
            <person name="Hauser L."/>
            <person name="Chang Y.-J."/>
            <person name="Jeffries C."/>
            <person name="Anderson I.J."/>
            <person name="Johnson E."/>
            <person name="Loganathan U."/>
            <person name="Mulhopadhyay B."/>
            <person name="Kyrpides N."/>
            <person name="Woyke T.J."/>
        </authorList>
    </citation>
    <scope>NUCLEOTIDE SEQUENCE [LARGE SCALE GENOMIC DNA]</scope>
    <source>
        <strain evidence="2 3">YK9</strain>
    </source>
</reference>
<dbReference type="Gene3D" id="3.40.630.30">
    <property type="match status" value="1"/>
</dbReference>
<feature type="domain" description="N-acetyltransferase" evidence="1">
    <location>
        <begin position="2"/>
        <end position="138"/>
    </location>
</feature>
<dbReference type="RefSeq" id="WP_006038560.1">
    <property type="nucleotide sequence ID" value="NZ_AEDD01000006.1"/>
</dbReference>
<accession>E0IA79</accession>
<evidence type="ECO:0000313" key="2">
    <source>
        <dbReference type="EMBL" id="EFM10656.1"/>
    </source>
</evidence>
<evidence type="ECO:0000259" key="1">
    <source>
        <dbReference type="PROSITE" id="PS51186"/>
    </source>
</evidence>
<dbReference type="EMBL" id="AEDD01000006">
    <property type="protein sequence ID" value="EFM10656.1"/>
    <property type="molecule type" value="Genomic_DNA"/>
</dbReference>
<dbReference type="AlphaFoldDB" id="E0IA79"/>
<dbReference type="CDD" id="cd04301">
    <property type="entry name" value="NAT_SF"/>
    <property type="match status" value="1"/>
</dbReference>
<dbReference type="Proteomes" id="UP000005387">
    <property type="component" value="Unassembled WGS sequence"/>
</dbReference>
<organism evidence="2 3">
    <name type="scientific">Paenibacillus curdlanolyticus YK9</name>
    <dbReference type="NCBI Taxonomy" id="717606"/>
    <lineage>
        <taxon>Bacteria</taxon>
        <taxon>Bacillati</taxon>
        <taxon>Bacillota</taxon>
        <taxon>Bacilli</taxon>
        <taxon>Bacillales</taxon>
        <taxon>Paenibacillaceae</taxon>
        <taxon>Paenibacillus</taxon>
    </lineage>
</organism>
<proteinExistence type="predicted"/>
<sequence>MSEIREMTIQDYEPMLQLWSSIEGLALSNADSKENIQRYLERNQGLSYVWEQDGLIVGTILCGHDGRRGFIYHVAVNPDYRNQKIGHRLVQTSLEQLSREGIDKCHIFVIEDNAIGNGFWSASGWEKRSGFFVYSKNT</sequence>
<evidence type="ECO:0000313" key="3">
    <source>
        <dbReference type="Proteomes" id="UP000005387"/>
    </source>
</evidence>
<dbReference type="eggNOG" id="COG0456">
    <property type="taxonomic scope" value="Bacteria"/>
</dbReference>
<dbReference type="OrthoDB" id="1821130at2"/>
<gene>
    <name evidence="2" type="ORF">PaecuDRAFT_2568</name>
</gene>
<dbReference type="PROSITE" id="PS51186">
    <property type="entry name" value="GNAT"/>
    <property type="match status" value="1"/>
</dbReference>
<keyword evidence="3" id="KW-1185">Reference proteome</keyword>
<dbReference type="SUPFAM" id="SSF55729">
    <property type="entry name" value="Acyl-CoA N-acyltransferases (Nat)"/>
    <property type="match status" value="1"/>
</dbReference>
<dbReference type="STRING" id="717606.PaecuDRAFT_2568"/>